<dbReference type="InterPro" id="IPR011990">
    <property type="entry name" value="TPR-like_helical_dom_sf"/>
</dbReference>
<evidence type="ECO:0000313" key="6">
    <source>
        <dbReference type="Proteomes" id="UP000748025"/>
    </source>
</evidence>
<sequence>MASKNPDSAVWKSSASSSHQNAAANVSVLAESQAAGHLIQSYILHLTQSTTVQNSPPSAPNDDDAAAAANSVSTAEKLDVILAALDIFLQANVTGPVVPSDKLALIQSRFSKAWHAQSLSSGVPGEATALAQLHKAALGDLEVDGVSPYSHIPHLELFGLAKFVFDTYLTTELSGTVVASATVEEDGHSIKYSISWIRLRINIWHYKLLTQPSLGPGSNFTKSSQWSEVPSLAASILDGMAAVRAQIAGDEVWSEADEWSRDDKAYFLVEAANNYILLGRHEQARQALEEATQLTGLVYALSGALGKRTKFQENSISQLVVLARSREDQGVAETKTNGHDEDGEHDQSDEEQNAKPDALQLNDDTLLEEIQFSKDDHVKDTSAREKSLPPGLAELSPDDQPQLAPLDQIILLTEATLKDAFSPADALTSQEILPFAVRVLADKSTNWQIYTQALLVRSRIEVHRSRTVERGVLQLQAVADQVLTDTTMAADRPESEKAAAPLEGQQQEHDVPSIEICTPEDSASAVPGPGPVFRPHVPTSFLPAPKSNESAPAHVRLRYIDALSTPPRWHLESELAYAWAGVGSLTSALEIFKRLRLWAEVALCYASAAASEDEEGRGSGGEEKAKAIIRWRLFHLTGETASSASSDPDDDQTVEDVMYLKASQFQGPERSPPPPNAARLWCILGDIENDPSHYQRAWAISKQRYSRAQKSLGEYYLSQKDMLKAQEAYKLATSVNRLSPDLWSRLGDISLRLGQFDEAAEAYSRSISSATDTLGGEGARTWSNLGSAFWSLHCEITAEQKHGKSKEDGAPADDVEDDDDEEEEEEEEGEDGAVMVTGDPSRDPASLISKALAAFKKGASIAHDNWRIWDNVLTLAARLEPPSVADMILALTHILRIRKTEDAIDINILTALLQDVVLSHEKPSSFFSSSSSEPSPKPTIYEPPRGSPQRLVARLLEEEIVPLITHRSDLWSLVSRLRAWRQDHAGAIDASERAWRAAVGSSSGGGGGGGGGLPGSLTTTASPHSADWTTDLSAWQDVVKRTDELVSMLENWGPGVDSIGARWKGKARSAIRSVMGRGKEQWEGSEGWNTLEGLMDGLRGGN</sequence>
<keyword evidence="1" id="KW-0677">Repeat</keyword>
<dbReference type="SMART" id="SM00028">
    <property type="entry name" value="TPR"/>
    <property type="match status" value="3"/>
</dbReference>
<gene>
    <name evidence="5" type="ORF">E4U43_000261</name>
</gene>
<dbReference type="Pfam" id="PF13181">
    <property type="entry name" value="TPR_8"/>
    <property type="match status" value="2"/>
</dbReference>
<evidence type="ECO:0000256" key="1">
    <source>
        <dbReference type="ARBA" id="ARBA00022737"/>
    </source>
</evidence>
<evidence type="ECO:0008006" key="7">
    <source>
        <dbReference type="Google" id="ProtNLM"/>
    </source>
</evidence>
<feature type="region of interest" description="Disordered" evidence="4">
    <location>
        <begin position="998"/>
        <end position="1025"/>
    </location>
</feature>
<proteinExistence type="predicted"/>
<keyword evidence="6" id="KW-1185">Reference proteome</keyword>
<dbReference type="InterPro" id="IPR044244">
    <property type="entry name" value="TTC27/Emw1"/>
</dbReference>
<feature type="compositionally biased region" description="Gly residues" evidence="4">
    <location>
        <begin position="1002"/>
        <end position="1014"/>
    </location>
</feature>
<name>A0A9P7NA95_9HYPO</name>
<dbReference type="PANTHER" id="PTHR16193:SF0">
    <property type="entry name" value="TETRATRICOPEPTIDE REPEAT PROTEIN 27"/>
    <property type="match status" value="1"/>
</dbReference>
<dbReference type="SUPFAM" id="SSF48452">
    <property type="entry name" value="TPR-like"/>
    <property type="match status" value="1"/>
</dbReference>
<dbReference type="EMBL" id="SRPW01001075">
    <property type="protein sequence ID" value="KAG6007772.1"/>
    <property type="molecule type" value="Genomic_DNA"/>
</dbReference>
<dbReference type="InterPro" id="IPR019734">
    <property type="entry name" value="TPR_rpt"/>
</dbReference>
<dbReference type="Proteomes" id="UP000748025">
    <property type="component" value="Unassembled WGS sequence"/>
</dbReference>
<evidence type="ECO:0000256" key="3">
    <source>
        <dbReference type="PROSITE-ProRule" id="PRU00339"/>
    </source>
</evidence>
<dbReference type="AlphaFoldDB" id="A0A9P7NA95"/>
<dbReference type="Gene3D" id="1.25.40.10">
    <property type="entry name" value="Tetratricopeptide repeat domain"/>
    <property type="match status" value="1"/>
</dbReference>
<feature type="compositionally biased region" description="Acidic residues" evidence="4">
    <location>
        <begin position="810"/>
        <end position="831"/>
    </location>
</feature>
<accession>A0A9P7NA95</accession>
<dbReference type="PANTHER" id="PTHR16193">
    <property type="entry name" value="TETRATRICOPEPTIDE REPEAT PROTEIN 27"/>
    <property type="match status" value="1"/>
</dbReference>
<evidence type="ECO:0000256" key="2">
    <source>
        <dbReference type="ARBA" id="ARBA00022803"/>
    </source>
</evidence>
<feature type="compositionally biased region" description="Basic and acidic residues" evidence="4">
    <location>
        <begin position="373"/>
        <end position="387"/>
    </location>
</feature>
<evidence type="ECO:0000256" key="4">
    <source>
        <dbReference type="SAM" id="MobiDB-lite"/>
    </source>
</evidence>
<feature type="region of interest" description="Disordered" evidence="4">
    <location>
        <begin position="373"/>
        <end position="400"/>
    </location>
</feature>
<dbReference type="PROSITE" id="PS50005">
    <property type="entry name" value="TPR"/>
    <property type="match status" value="1"/>
</dbReference>
<feature type="compositionally biased region" description="Low complexity" evidence="4">
    <location>
        <begin position="924"/>
        <end position="934"/>
    </location>
</feature>
<organism evidence="5 6">
    <name type="scientific">Claviceps pusilla</name>
    <dbReference type="NCBI Taxonomy" id="123648"/>
    <lineage>
        <taxon>Eukaryota</taxon>
        <taxon>Fungi</taxon>
        <taxon>Dikarya</taxon>
        <taxon>Ascomycota</taxon>
        <taxon>Pezizomycotina</taxon>
        <taxon>Sordariomycetes</taxon>
        <taxon>Hypocreomycetidae</taxon>
        <taxon>Hypocreales</taxon>
        <taxon>Clavicipitaceae</taxon>
        <taxon>Claviceps</taxon>
    </lineage>
</organism>
<feature type="compositionally biased region" description="Polar residues" evidence="4">
    <location>
        <begin position="1016"/>
        <end position="1025"/>
    </location>
</feature>
<evidence type="ECO:0000313" key="5">
    <source>
        <dbReference type="EMBL" id="KAG6007772.1"/>
    </source>
</evidence>
<comment type="caution">
    <text evidence="5">The sequence shown here is derived from an EMBL/GenBank/DDBJ whole genome shotgun (WGS) entry which is preliminary data.</text>
</comment>
<feature type="region of interest" description="Disordered" evidence="4">
    <location>
        <begin position="328"/>
        <end position="355"/>
    </location>
</feature>
<feature type="region of interest" description="Disordered" evidence="4">
    <location>
        <begin position="800"/>
        <end position="840"/>
    </location>
</feature>
<keyword evidence="2 3" id="KW-0802">TPR repeat</keyword>
<reference evidence="5" key="1">
    <citation type="journal article" date="2020" name="bioRxiv">
        <title>Whole genome comparisons of ergot fungi reveals the divergence and evolution of species within the genus Claviceps are the result of varying mechanisms driving genome evolution and host range expansion.</title>
        <authorList>
            <person name="Wyka S.A."/>
            <person name="Mondo S.J."/>
            <person name="Liu M."/>
            <person name="Dettman J."/>
            <person name="Nalam V."/>
            <person name="Broders K.D."/>
        </authorList>
    </citation>
    <scope>NUCLEOTIDE SEQUENCE</scope>
    <source>
        <strain evidence="5">CCC 602</strain>
    </source>
</reference>
<protein>
    <recommendedName>
        <fullName evidence="7">TPR repeat-containing protein</fullName>
    </recommendedName>
</protein>
<feature type="repeat" description="TPR" evidence="3">
    <location>
        <begin position="740"/>
        <end position="773"/>
    </location>
</feature>
<dbReference type="OrthoDB" id="1936594at2759"/>
<feature type="region of interest" description="Disordered" evidence="4">
    <location>
        <begin position="924"/>
        <end position="945"/>
    </location>
</feature>
<feature type="compositionally biased region" description="Basic and acidic residues" evidence="4">
    <location>
        <begin position="336"/>
        <end position="346"/>
    </location>
</feature>
<feature type="compositionally biased region" description="Basic and acidic residues" evidence="4">
    <location>
        <begin position="800"/>
        <end position="809"/>
    </location>
</feature>